<dbReference type="Proteomes" id="UP000694232">
    <property type="component" value="Chromosome 1"/>
</dbReference>
<name>A0A975YMM5_9VIBR</name>
<keyword evidence="2" id="KW-1185">Reference proteome</keyword>
<dbReference type="AlphaFoldDB" id="A0A975YMM5"/>
<gene>
    <name evidence="1" type="ORF">KNV97_13960</name>
</gene>
<dbReference type="EMBL" id="CP076643">
    <property type="protein sequence ID" value="QXO16590.1"/>
    <property type="molecule type" value="Genomic_DNA"/>
</dbReference>
<reference evidence="1" key="1">
    <citation type="submission" date="2021-06" db="EMBL/GenBank/DDBJ databases">
        <title>Vibrio nov. sp., novel gut bacterium isolated from Yellow Sea oyster.</title>
        <authorList>
            <person name="Muhammad N."/>
            <person name="Nguyen T.H."/>
            <person name="Lee Y.-J."/>
            <person name="Ko J."/>
            <person name="Kim S.-G."/>
        </authorList>
    </citation>
    <scope>NUCLEOTIDE SEQUENCE</scope>
    <source>
        <strain evidence="1">OG9-811</strain>
    </source>
</reference>
<organism evidence="1 2">
    <name type="scientific">Vibrio ostreae</name>
    <dbReference type="NCBI Taxonomy" id="2841925"/>
    <lineage>
        <taxon>Bacteria</taxon>
        <taxon>Pseudomonadati</taxon>
        <taxon>Pseudomonadota</taxon>
        <taxon>Gammaproteobacteria</taxon>
        <taxon>Vibrionales</taxon>
        <taxon>Vibrionaceae</taxon>
        <taxon>Vibrio</taxon>
    </lineage>
</organism>
<sequence>MAIHDIQTYLETADHDWHVSQQDGSLIITNSDDLTAILVLAEQQMLIESLLFPTSAIQDQAQFDDLLMYLQKHLPLTTVGKTRLQGETYYTAFGSLSTDSKLENIELEITMLFQNVNELLHFSSEHLTNQ</sequence>
<accession>A0A975YMM5</accession>
<dbReference type="Pfam" id="PF09938">
    <property type="entry name" value="DUF2170"/>
    <property type="match status" value="1"/>
</dbReference>
<evidence type="ECO:0000313" key="1">
    <source>
        <dbReference type="EMBL" id="QXO16590.1"/>
    </source>
</evidence>
<protein>
    <submittedName>
        <fullName evidence="1">YjfI family protein</fullName>
    </submittedName>
</protein>
<proteinExistence type="predicted"/>
<dbReference type="InterPro" id="IPR019231">
    <property type="entry name" value="DUF2170"/>
</dbReference>
<dbReference type="RefSeq" id="WP_136484360.1">
    <property type="nucleotide sequence ID" value="NZ_CP076643.1"/>
</dbReference>
<evidence type="ECO:0000313" key="2">
    <source>
        <dbReference type="Proteomes" id="UP000694232"/>
    </source>
</evidence>
<dbReference type="KEGG" id="vos:KNV97_13960"/>